<keyword evidence="6 13" id="KW-0812">Transmembrane</keyword>
<evidence type="ECO:0000256" key="7">
    <source>
        <dbReference type="ARBA" id="ARBA00022792"/>
    </source>
</evidence>
<protein>
    <recommendedName>
        <fullName evidence="16">NADH dehydrogenase [ubiquinone] 1 beta subcomplex subunit 3</fullName>
    </recommendedName>
</protein>
<keyword evidence="10" id="KW-0496">Mitochondrion</keyword>
<keyword evidence="4" id="KW-0813">Transport</keyword>
<evidence type="ECO:0000256" key="2">
    <source>
        <dbReference type="ARBA" id="ARBA00004298"/>
    </source>
</evidence>
<comment type="similarity">
    <text evidence="3">Belongs to the complex I NDUFB3 subunit family.</text>
</comment>
<reference evidence="14" key="1">
    <citation type="submission" date="2021-02" db="EMBL/GenBank/DDBJ databases">
        <authorList>
            <person name="Nowell W R."/>
        </authorList>
    </citation>
    <scope>NUCLEOTIDE SEQUENCE</scope>
</reference>
<evidence type="ECO:0000256" key="4">
    <source>
        <dbReference type="ARBA" id="ARBA00022448"/>
    </source>
</evidence>
<sequence>MLHFNSNEFCSFQYQNSKQFDSCLYLDGETLQITLFMCSIAILILFMVLFLMLIIARALLPNLIKKKSRTINQSVSKSETVQNSEESNSQSIKENQQSNYLKMVAGSGKNHASGGHHSGHGDIGKAASAYPDRFPNSCEFRVPDWRSYKVDGIPELESHRSKLMNKGLRDPWIRNQAWLFDQKVGAYPQWRISLRTAFFGFRYAMVALATCLITEKILEKAFPPFHGHIHLYNPDKPHSHDHHSDQHHHH</sequence>
<organism evidence="14 15">
    <name type="scientific">Rotaria magnacalcarata</name>
    <dbReference type="NCBI Taxonomy" id="392030"/>
    <lineage>
        <taxon>Eukaryota</taxon>
        <taxon>Metazoa</taxon>
        <taxon>Spiralia</taxon>
        <taxon>Gnathifera</taxon>
        <taxon>Rotifera</taxon>
        <taxon>Eurotatoria</taxon>
        <taxon>Bdelloidea</taxon>
        <taxon>Philodinida</taxon>
        <taxon>Philodinidae</taxon>
        <taxon>Rotaria</taxon>
    </lineage>
</organism>
<keyword evidence="5" id="KW-0679">Respiratory chain</keyword>
<dbReference type="Proteomes" id="UP000676336">
    <property type="component" value="Unassembled WGS sequence"/>
</dbReference>
<evidence type="ECO:0000256" key="6">
    <source>
        <dbReference type="ARBA" id="ARBA00022692"/>
    </source>
</evidence>
<keyword evidence="7" id="KW-0999">Mitochondrion inner membrane</keyword>
<accession>A0A8S3F6E7</accession>
<gene>
    <name evidence="14" type="ORF">SMN809_LOCUS61908</name>
</gene>
<evidence type="ECO:0000313" key="15">
    <source>
        <dbReference type="Proteomes" id="UP000676336"/>
    </source>
</evidence>
<proteinExistence type="inferred from homology"/>
<dbReference type="EMBL" id="CAJOBI010252187">
    <property type="protein sequence ID" value="CAF5106383.1"/>
    <property type="molecule type" value="Genomic_DNA"/>
</dbReference>
<evidence type="ECO:0000256" key="9">
    <source>
        <dbReference type="ARBA" id="ARBA00022989"/>
    </source>
</evidence>
<dbReference type="GO" id="GO:0005743">
    <property type="term" value="C:mitochondrial inner membrane"/>
    <property type="evidence" value="ECO:0007669"/>
    <property type="project" value="UniProtKB-SubCell"/>
</dbReference>
<keyword evidence="8" id="KW-0249">Electron transport</keyword>
<keyword evidence="11 13" id="KW-0472">Membrane</keyword>
<comment type="caution">
    <text evidence="14">The sequence shown here is derived from an EMBL/GenBank/DDBJ whole genome shotgun (WGS) entry which is preliminary data.</text>
</comment>
<evidence type="ECO:0000256" key="10">
    <source>
        <dbReference type="ARBA" id="ARBA00023128"/>
    </source>
</evidence>
<keyword evidence="9 13" id="KW-1133">Transmembrane helix</keyword>
<evidence type="ECO:0000256" key="3">
    <source>
        <dbReference type="ARBA" id="ARBA00005667"/>
    </source>
</evidence>
<evidence type="ECO:0000256" key="13">
    <source>
        <dbReference type="SAM" id="Phobius"/>
    </source>
</evidence>
<evidence type="ECO:0000256" key="5">
    <source>
        <dbReference type="ARBA" id="ARBA00022660"/>
    </source>
</evidence>
<name>A0A8S3F6E7_9BILA</name>
<evidence type="ECO:0000256" key="8">
    <source>
        <dbReference type="ARBA" id="ARBA00022982"/>
    </source>
</evidence>
<comment type="function">
    <text evidence="1">Accessory subunit of the mitochondrial membrane respiratory chain NADH dehydrogenase (Complex I), that is believed not to be involved in catalysis. Complex I functions in the transfer of electrons from NADH to the respiratory chain. The immediate electron acceptor for the enzyme is believed to be ubiquinone.</text>
</comment>
<feature type="transmembrane region" description="Helical" evidence="13">
    <location>
        <begin position="33"/>
        <end position="60"/>
    </location>
</feature>
<evidence type="ECO:0008006" key="16">
    <source>
        <dbReference type="Google" id="ProtNLM"/>
    </source>
</evidence>
<dbReference type="Pfam" id="PF08122">
    <property type="entry name" value="NDUF_B12"/>
    <property type="match status" value="1"/>
</dbReference>
<feature type="region of interest" description="Disordered" evidence="12">
    <location>
        <begin position="74"/>
        <end position="94"/>
    </location>
</feature>
<comment type="subcellular location">
    <subcellularLocation>
        <location evidence="2">Mitochondrion inner membrane</location>
        <topology evidence="2">Single-pass membrane protein</topology>
        <orientation evidence="2">Matrix side</orientation>
    </subcellularLocation>
</comment>
<evidence type="ECO:0000256" key="11">
    <source>
        <dbReference type="ARBA" id="ARBA00023136"/>
    </source>
</evidence>
<evidence type="ECO:0000256" key="1">
    <source>
        <dbReference type="ARBA" id="ARBA00003195"/>
    </source>
</evidence>
<evidence type="ECO:0000313" key="14">
    <source>
        <dbReference type="EMBL" id="CAF5106383.1"/>
    </source>
</evidence>
<dbReference type="AlphaFoldDB" id="A0A8S3F6E7"/>
<dbReference type="InterPro" id="IPR012576">
    <property type="entry name" value="NDUFB3"/>
</dbReference>
<dbReference type="GO" id="GO:0022900">
    <property type="term" value="P:electron transport chain"/>
    <property type="evidence" value="ECO:0007669"/>
    <property type="project" value="InterPro"/>
</dbReference>
<evidence type="ECO:0000256" key="12">
    <source>
        <dbReference type="SAM" id="MobiDB-lite"/>
    </source>
</evidence>